<evidence type="ECO:0000256" key="1">
    <source>
        <dbReference type="ARBA" id="ARBA00022801"/>
    </source>
</evidence>
<reference evidence="3 4" key="1">
    <citation type="submission" date="2013-04" db="EMBL/GenBank/DDBJ databases">
        <title>Oceanicola sp. 22II1-22F33 Genome Sequencing.</title>
        <authorList>
            <person name="Lai Q."/>
            <person name="Li G."/>
            <person name="Shao Z."/>
        </authorList>
    </citation>
    <scope>NUCLEOTIDE SEQUENCE [LARGE SCALE GENOMIC DNA]</scope>
    <source>
        <strain evidence="3 4">22II1-22F33</strain>
    </source>
</reference>
<dbReference type="InterPro" id="IPR014576">
    <property type="entry name" value="Pesterase_YhaO"/>
</dbReference>
<dbReference type="PIRSF" id="PIRSF033091">
    <property type="entry name" value="Pesterase_YhaO"/>
    <property type="match status" value="1"/>
</dbReference>
<proteinExistence type="predicted"/>
<evidence type="ECO:0000259" key="2">
    <source>
        <dbReference type="Pfam" id="PF00149"/>
    </source>
</evidence>
<dbReference type="OrthoDB" id="9773856at2"/>
<dbReference type="PANTHER" id="PTHR30337:SF7">
    <property type="entry name" value="PHOSPHOESTERASE"/>
    <property type="match status" value="1"/>
</dbReference>
<dbReference type="InterPro" id="IPR041796">
    <property type="entry name" value="Mre11_N"/>
</dbReference>
<evidence type="ECO:0000313" key="4">
    <source>
        <dbReference type="Proteomes" id="UP000215377"/>
    </source>
</evidence>
<dbReference type="InterPro" id="IPR029052">
    <property type="entry name" value="Metallo-depent_PP-like"/>
</dbReference>
<dbReference type="AlphaFoldDB" id="A0A225NL15"/>
<organism evidence="3 4">
    <name type="scientific">Marinibacterium profundimaris</name>
    <dbReference type="NCBI Taxonomy" id="1679460"/>
    <lineage>
        <taxon>Bacteria</taxon>
        <taxon>Pseudomonadati</taxon>
        <taxon>Pseudomonadota</taxon>
        <taxon>Alphaproteobacteria</taxon>
        <taxon>Rhodobacterales</taxon>
        <taxon>Paracoccaceae</taxon>
        <taxon>Marinibacterium</taxon>
    </lineage>
</organism>
<dbReference type="GO" id="GO:0016787">
    <property type="term" value="F:hydrolase activity"/>
    <property type="evidence" value="ECO:0007669"/>
    <property type="project" value="UniProtKB-KW"/>
</dbReference>
<name>A0A225NL15_9RHOB</name>
<dbReference type="SUPFAM" id="SSF56300">
    <property type="entry name" value="Metallo-dependent phosphatases"/>
    <property type="match status" value="1"/>
</dbReference>
<dbReference type="CDD" id="cd00840">
    <property type="entry name" value="MPP_Mre11_N"/>
    <property type="match status" value="1"/>
</dbReference>
<gene>
    <name evidence="3" type="ORF">ATO3_08400</name>
</gene>
<dbReference type="Proteomes" id="UP000215377">
    <property type="component" value="Unassembled WGS sequence"/>
</dbReference>
<dbReference type="InterPro" id="IPR050535">
    <property type="entry name" value="DNA_Repair-Maintenance_Comp"/>
</dbReference>
<keyword evidence="1" id="KW-0378">Hydrolase</keyword>
<dbReference type="PANTHER" id="PTHR30337">
    <property type="entry name" value="COMPONENT OF ATP-DEPENDENT DSDNA EXONUCLEASE"/>
    <property type="match status" value="1"/>
</dbReference>
<protein>
    <recommendedName>
        <fullName evidence="2">Calcineurin-like phosphoesterase domain-containing protein</fullName>
    </recommendedName>
</protein>
<dbReference type="EMBL" id="AQQR01000003">
    <property type="protein sequence ID" value="OWU74643.1"/>
    <property type="molecule type" value="Genomic_DNA"/>
</dbReference>
<feature type="domain" description="Calcineurin-like phosphoesterase" evidence="2">
    <location>
        <begin position="3"/>
        <end position="197"/>
    </location>
</feature>
<dbReference type="Gene3D" id="3.60.21.10">
    <property type="match status" value="1"/>
</dbReference>
<dbReference type="InterPro" id="IPR004843">
    <property type="entry name" value="Calcineurin-like_PHP"/>
</dbReference>
<comment type="caution">
    <text evidence="3">The sequence shown here is derived from an EMBL/GenBank/DDBJ whole genome shotgun (WGS) entry which is preliminary data.</text>
</comment>
<evidence type="ECO:0000313" key="3">
    <source>
        <dbReference type="EMBL" id="OWU74643.1"/>
    </source>
</evidence>
<dbReference type="Pfam" id="PF00149">
    <property type="entry name" value="Metallophos"/>
    <property type="match status" value="1"/>
</dbReference>
<sequence>MMFRFLHTADLHIDSPLRSLALRDADLAERVGSATRTALSRIVDACLEHEVHALLIAGDLFDGDIHSMKTAAFVIAQFERLDAAGIPVFLIRGNHDAESQLTREIDLPPNVTLFTGHGGVEELPDHGVAIHGISFARPSAPESLLPKLRPPVPGRFNIGLLHTSLAGAPGHDVYAPCSIADLTGHGFDYWALGHVHGRRIHAEAPLIVMPGMPQGRDIGEAGPKSATLVTVTEGRAELREVPTSAVVFERVTCDLGDIDDWRDARAAVMGALRAATPADEGWLVARVELRGQGDLAWRIRRDLDLFSAQMAEDAQAEGRMAIEKIEITLQDRAEAAAHGGARADLVSLLHEVCETPAFRDRAIDMVRALSEDLPPEIRGDFGRTEEDLAAVAIRILDEGAEEVAARLSAGAAAQGEEG</sequence>
<accession>A0A225NL15</accession>
<keyword evidence="4" id="KW-1185">Reference proteome</keyword>